<organism evidence="2 3">
    <name type="scientific">Candidatus Aquicultor primus</name>
    <dbReference type="NCBI Taxonomy" id="1797195"/>
    <lineage>
        <taxon>Bacteria</taxon>
        <taxon>Bacillati</taxon>
        <taxon>Actinomycetota</taxon>
        <taxon>Candidatus Aquicultoria</taxon>
        <taxon>Candidatus Aquicultorales</taxon>
        <taxon>Candidatus Aquicultoraceae</taxon>
        <taxon>Candidatus Aquicultor</taxon>
    </lineage>
</organism>
<dbReference type="AlphaFoldDB" id="A0A1F2UTH9"/>
<comment type="caution">
    <text evidence="2">The sequence shown here is derived from an EMBL/GenBank/DDBJ whole genome shotgun (WGS) entry which is preliminary data.</text>
</comment>
<evidence type="ECO:0000313" key="3">
    <source>
        <dbReference type="Proteomes" id="UP000178086"/>
    </source>
</evidence>
<dbReference type="InterPro" id="IPR008319">
    <property type="entry name" value="GyrI-like_CCH_Lin2189-like"/>
</dbReference>
<sequence>MQKIDLKKEFKYLYAPSAKEIVLVEVPEMAYLMVDGKGDPNTSQEYMDSIEALYSIAYTLKFMLKKSDAALDYGVMPLEGLWWVDDMREFSVENKDAWKWTSMIVQPDFVTNEHFEQARTEVRKKKELASIDKVRFERDHEGLSAQTMYIGPYADEGPTIERIHAFIDGLGRKRRGKHHEIYLSDPRRTAPEKLKTVIRQPVE</sequence>
<dbReference type="Pfam" id="PF06445">
    <property type="entry name" value="GyrI-like"/>
    <property type="match status" value="1"/>
</dbReference>
<reference evidence="2 3" key="1">
    <citation type="journal article" date="2016" name="Nat. Commun.">
        <title>Thousands of microbial genomes shed light on interconnected biogeochemical processes in an aquifer system.</title>
        <authorList>
            <person name="Anantharaman K."/>
            <person name="Brown C.T."/>
            <person name="Hug L.A."/>
            <person name="Sharon I."/>
            <person name="Castelle C.J."/>
            <person name="Probst A.J."/>
            <person name="Thomas B.C."/>
            <person name="Singh A."/>
            <person name="Wilkins M.J."/>
            <person name="Karaoz U."/>
            <person name="Brodie E.L."/>
            <person name="Williams K.H."/>
            <person name="Hubbard S.S."/>
            <person name="Banfield J.F."/>
        </authorList>
    </citation>
    <scope>NUCLEOTIDE SEQUENCE [LARGE SCALE GENOMIC DNA]</scope>
</reference>
<gene>
    <name evidence="2" type="ORF">A2074_00980</name>
</gene>
<name>A0A1F2UTH9_9ACTN</name>
<dbReference type="InterPro" id="IPR029442">
    <property type="entry name" value="GyrI-like"/>
</dbReference>
<evidence type="ECO:0000259" key="1">
    <source>
        <dbReference type="Pfam" id="PF06445"/>
    </source>
</evidence>
<dbReference type="Proteomes" id="UP000178086">
    <property type="component" value="Unassembled WGS sequence"/>
</dbReference>
<dbReference type="InterPro" id="IPR011256">
    <property type="entry name" value="Reg_factor_effector_dom_sf"/>
</dbReference>
<dbReference type="SUPFAM" id="SSF55136">
    <property type="entry name" value="Probable bacterial effector-binding domain"/>
    <property type="match status" value="1"/>
</dbReference>
<protein>
    <recommendedName>
        <fullName evidence="1">GyrI-like small molecule binding domain-containing protein</fullName>
    </recommendedName>
</protein>
<dbReference type="Gene3D" id="3.20.80.10">
    <property type="entry name" value="Regulatory factor, effector binding domain"/>
    <property type="match status" value="1"/>
</dbReference>
<dbReference type="EMBL" id="MELI01000042">
    <property type="protein sequence ID" value="OFW34546.1"/>
    <property type="molecule type" value="Genomic_DNA"/>
</dbReference>
<proteinExistence type="predicted"/>
<feature type="domain" description="GyrI-like small molecule binding" evidence="1">
    <location>
        <begin position="20"/>
        <end position="202"/>
    </location>
</feature>
<evidence type="ECO:0000313" key="2">
    <source>
        <dbReference type="EMBL" id="OFW34546.1"/>
    </source>
</evidence>
<dbReference type="PIRSF" id="PIRSF031644">
    <property type="entry name" value="UCP031644"/>
    <property type="match status" value="1"/>
</dbReference>
<accession>A0A1F2UTH9</accession>